<reference evidence="2 3" key="1">
    <citation type="submission" date="2015-12" db="EMBL/GenBank/DDBJ databases">
        <title>The genome of Folsomia candida.</title>
        <authorList>
            <person name="Faddeeva A."/>
            <person name="Derks M.F."/>
            <person name="Anvar Y."/>
            <person name="Smit S."/>
            <person name="Van Straalen N."/>
            <person name="Roelofs D."/>
        </authorList>
    </citation>
    <scope>NUCLEOTIDE SEQUENCE [LARGE SCALE GENOMIC DNA]</scope>
    <source>
        <strain evidence="2 3">VU population</strain>
        <tissue evidence="2">Whole body</tissue>
    </source>
</reference>
<dbReference type="EMBL" id="LNIX01000035">
    <property type="protein sequence ID" value="OXA40076.1"/>
    <property type="molecule type" value="Genomic_DNA"/>
</dbReference>
<evidence type="ECO:0000313" key="2">
    <source>
        <dbReference type="EMBL" id="OXA40076.1"/>
    </source>
</evidence>
<feature type="region of interest" description="Disordered" evidence="1">
    <location>
        <begin position="1"/>
        <end position="92"/>
    </location>
</feature>
<keyword evidence="3" id="KW-1185">Reference proteome</keyword>
<feature type="compositionally biased region" description="Low complexity" evidence="1">
    <location>
        <begin position="46"/>
        <end position="77"/>
    </location>
</feature>
<sequence length="472" mass="54135">METDVKSTDRGVEGEIKETPQISNGATPTSHLAPSNLQAAINNSQAATPTLPAATPTSQTNNSQNTTPTSPQATPTPKITPPPPHLTLPPPTSPRLLFHFTKTFVSVMESTIFSSHHHHHGTSSSPSSEDEADEYCDDFFYSRYSSYPALDPSHRTPISDEEFAFEKYFPADQKPALRDIFITTAFDLFTSYEYQLVILVREKRKIGEIGEDIVHRILDNFKESQRGINPEYVRPEITPQLLIELALQHSEPEGITYNSEWSAVEVLENPGILIPGHPGSFYRSDWQKNFIGVKKKIGSKYGFRLKFGFETELSILRWFEKVPISVVYPPYARYEYVIDDAVKTRVRSELEKEIELEEKMKRFGIRFGDEERDLKDKVKEFQIKLQIQRQEEDRNSDKVMKQVVAEVQRGRDGGKVREKVERLEERGVIKREEVEKGRVGLLRCNYNVRFEVKEGCGGEEEEAWGRWAYERK</sequence>
<name>A0A226D730_FOLCA</name>
<gene>
    <name evidence="2" type="ORF">Fcan01_25149</name>
</gene>
<proteinExistence type="predicted"/>
<dbReference type="Proteomes" id="UP000198287">
    <property type="component" value="Unassembled WGS sequence"/>
</dbReference>
<evidence type="ECO:0000256" key="1">
    <source>
        <dbReference type="SAM" id="MobiDB-lite"/>
    </source>
</evidence>
<accession>A0A226D730</accession>
<feature type="compositionally biased region" description="Pro residues" evidence="1">
    <location>
        <begin position="78"/>
        <end position="92"/>
    </location>
</feature>
<evidence type="ECO:0000313" key="3">
    <source>
        <dbReference type="Proteomes" id="UP000198287"/>
    </source>
</evidence>
<dbReference type="AlphaFoldDB" id="A0A226D730"/>
<feature type="compositionally biased region" description="Basic and acidic residues" evidence="1">
    <location>
        <begin position="1"/>
        <end position="18"/>
    </location>
</feature>
<organism evidence="2 3">
    <name type="scientific">Folsomia candida</name>
    <name type="common">Springtail</name>
    <dbReference type="NCBI Taxonomy" id="158441"/>
    <lineage>
        <taxon>Eukaryota</taxon>
        <taxon>Metazoa</taxon>
        <taxon>Ecdysozoa</taxon>
        <taxon>Arthropoda</taxon>
        <taxon>Hexapoda</taxon>
        <taxon>Collembola</taxon>
        <taxon>Entomobryomorpha</taxon>
        <taxon>Isotomoidea</taxon>
        <taxon>Isotomidae</taxon>
        <taxon>Proisotominae</taxon>
        <taxon>Folsomia</taxon>
    </lineage>
</organism>
<protein>
    <submittedName>
        <fullName evidence="2">Uncharacterized protein</fullName>
    </submittedName>
</protein>
<comment type="caution">
    <text evidence="2">The sequence shown here is derived from an EMBL/GenBank/DDBJ whole genome shotgun (WGS) entry which is preliminary data.</text>
</comment>
<feature type="compositionally biased region" description="Polar residues" evidence="1">
    <location>
        <begin position="20"/>
        <end position="45"/>
    </location>
</feature>